<protein>
    <submittedName>
        <fullName evidence="3">Inner membrane protein</fullName>
    </submittedName>
</protein>
<accession>A0A1I8A4T6</accession>
<keyword evidence="1" id="KW-1133">Transmembrane helix</keyword>
<feature type="transmembrane region" description="Helical" evidence="1">
    <location>
        <begin position="60"/>
        <end position="85"/>
    </location>
</feature>
<evidence type="ECO:0000256" key="1">
    <source>
        <dbReference type="SAM" id="Phobius"/>
    </source>
</evidence>
<dbReference type="AlphaFoldDB" id="A0A1I8A4T6"/>
<keyword evidence="1" id="KW-0472">Membrane</keyword>
<keyword evidence="2" id="KW-1185">Reference proteome</keyword>
<evidence type="ECO:0000313" key="2">
    <source>
        <dbReference type="Proteomes" id="UP000095287"/>
    </source>
</evidence>
<dbReference type="Proteomes" id="UP000095287">
    <property type="component" value="Unplaced"/>
</dbReference>
<reference evidence="3" key="1">
    <citation type="submission" date="2016-11" db="UniProtKB">
        <authorList>
            <consortium name="WormBaseParasite"/>
        </authorList>
    </citation>
    <scope>IDENTIFICATION</scope>
</reference>
<organism evidence="2 3">
    <name type="scientific">Steinernema glaseri</name>
    <dbReference type="NCBI Taxonomy" id="37863"/>
    <lineage>
        <taxon>Eukaryota</taxon>
        <taxon>Metazoa</taxon>
        <taxon>Ecdysozoa</taxon>
        <taxon>Nematoda</taxon>
        <taxon>Chromadorea</taxon>
        <taxon>Rhabditida</taxon>
        <taxon>Tylenchina</taxon>
        <taxon>Panagrolaimomorpha</taxon>
        <taxon>Strongyloidoidea</taxon>
        <taxon>Steinernematidae</taxon>
        <taxon>Steinernema</taxon>
    </lineage>
</organism>
<proteinExistence type="predicted"/>
<feature type="transmembrane region" description="Helical" evidence="1">
    <location>
        <begin position="91"/>
        <end position="114"/>
    </location>
</feature>
<dbReference type="WBParaSite" id="L893_g32591.t1">
    <property type="protein sequence ID" value="L893_g32591.t1"/>
    <property type="gene ID" value="L893_g32591"/>
</dbReference>
<sequence length="130" mass="14427">MARYRYATRPDCRKILLIAQPTTYAMQAVIVGRSRNGPRARYMYTGSLNPTDKYSCLCRLCYMVSSISAVSGTMFTVFGLTGFFSTKQMNVALSCVGVLALFLALGSISLGLYLSRQSEKRKLCLTPRLP</sequence>
<evidence type="ECO:0000313" key="3">
    <source>
        <dbReference type="WBParaSite" id="L893_g32591.t1"/>
    </source>
</evidence>
<keyword evidence="1" id="KW-0812">Transmembrane</keyword>
<name>A0A1I8A4T6_9BILA</name>